<evidence type="ECO:0000259" key="3">
    <source>
        <dbReference type="Pfam" id="PF24626"/>
    </source>
</evidence>
<evidence type="ECO:0000256" key="1">
    <source>
        <dbReference type="SAM" id="Coils"/>
    </source>
</evidence>
<dbReference type="Gene3D" id="3.30.420.10">
    <property type="entry name" value="Ribonuclease H-like superfamily/Ribonuclease H"/>
    <property type="match status" value="1"/>
</dbReference>
<evidence type="ECO:0000313" key="4">
    <source>
        <dbReference type="EMBL" id="GEU84945.1"/>
    </source>
</evidence>
<keyword evidence="4" id="KW-0695">RNA-directed DNA polymerase</keyword>
<evidence type="ECO:0000256" key="2">
    <source>
        <dbReference type="SAM" id="MobiDB-lite"/>
    </source>
</evidence>
<dbReference type="GO" id="GO:0003676">
    <property type="term" value="F:nucleic acid binding"/>
    <property type="evidence" value="ECO:0007669"/>
    <property type="project" value="InterPro"/>
</dbReference>
<comment type="caution">
    <text evidence="4">The sequence shown here is derived from an EMBL/GenBank/DDBJ whole genome shotgun (WGS) entry which is preliminary data.</text>
</comment>
<sequence>MAGRSTRSNTANNTSPPSETADEGAVSMANRLTPDGIKDGLFKKKENDGNKRRSNDENKNRGRDDRNKRQRTRGNFARLFQSKVKDNVSMVVNIQSMQNATSIILVTALFISTKFLPLINMKPSVVSLDYEIEIASSVIVEINKIIRGCRLKLEGHTFIIGLIPFGYGSFDVVVGMDWLSKLRAKIVCYEKIVQIPLSNGDNLEVHRECLEINLKQLKTVKVNEPKLKDILVVCEFRGVFLKDLSSLPLSCDVEFCIDLIPGVVPVAKSPYRLAPKEMQEISNQLKELQEKGFIRPSFSPWGAPVLFVKKKDGSFLFSDYDCEIRYHPCQANIVADALSKMEWLKPRRARAMSMTIHSTIKARILEAQSEVTKDVNTLKALGMRLDLNTAYHLETDGQSERTIQTLEDILRACAIDFGDNQDTHLPLVEFSYNNSYHSSIKCAPYEALYGRKCQIPIAWTEERLKTARYRQKSYADQRRKTLEFSVSDKVLLKVSPRKGVVRLSKRSKISPRYIGPYEIVERVGPVAYRLRLPQELIGVHDMFHMSNLKKCLADANLHVQLEEIKINNKLRFVKEPIEIIDREVAVEIVVVVFLPLLTFSIDTYIFGDVPKEEELAFLTDLGIPEGQATQTVITHNAAYQANGSNAYDSDCDELNTTKVALMVNLSHYGSDALAEINLDNKTVNDTLTAKLERYREQVKVLKEAQNDEVKCQDNFSDSHEQNLEIDRLKQTLSKQLQENESLMKTVTILKNYFKKEESRNIDREIALEKKITHVDNIVYKRDQLAQTIHMLTKPKFFYDHSTKQDLGFQNPFYLKKAQQLEPKPYDGNVIKNSYAIVIPYYKETLMLAEESHSKMILKQPDPMVLEKKVNITSVDYPALNRLSQDFKKLFIPQTKLSAEQDFWSQNSMNSLDPNLSKRPTKSTWENFVSNQSALCFDQYFELKAQSEEKDTVIKKLKERIKSLICGISDLNANLREQDLIIAALRDELRKLKGKAIVDHTVSKHTIDPEMLKVNVEPIAPILLNNRTIHSDYLRLTQEKAAILREVVEQGKS</sequence>
<keyword evidence="1" id="KW-0175">Coiled coil</keyword>
<feature type="coiled-coil region" evidence="1">
    <location>
        <begin position="684"/>
        <end position="745"/>
    </location>
</feature>
<dbReference type="InterPro" id="IPR036397">
    <property type="entry name" value="RNaseH_sf"/>
</dbReference>
<dbReference type="InterPro" id="IPR021109">
    <property type="entry name" value="Peptidase_aspartic_dom_sf"/>
</dbReference>
<dbReference type="InterPro" id="IPR043502">
    <property type="entry name" value="DNA/RNA_pol_sf"/>
</dbReference>
<protein>
    <submittedName>
        <fullName evidence="4">Putative reverse transcriptase domain, ribonuclease H-like domain, aspartic peptidase domain protein</fullName>
    </submittedName>
</protein>
<name>A0A6L2NJZ9_TANCI</name>
<dbReference type="AlphaFoldDB" id="A0A6L2NJZ9"/>
<dbReference type="Gene3D" id="3.10.10.10">
    <property type="entry name" value="HIV Type 1 Reverse Transcriptase, subunit A, domain 1"/>
    <property type="match status" value="1"/>
</dbReference>
<keyword evidence="4" id="KW-0548">Nucleotidyltransferase</keyword>
<dbReference type="GO" id="GO:0003964">
    <property type="term" value="F:RNA-directed DNA polymerase activity"/>
    <property type="evidence" value="ECO:0007669"/>
    <property type="project" value="UniProtKB-KW"/>
</dbReference>
<feature type="compositionally biased region" description="Polar residues" evidence="2">
    <location>
        <begin position="1"/>
        <end position="18"/>
    </location>
</feature>
<dbReference type="Pfam" id="PF08284">
    <property type="entry name" value="RVP_2"/>
    <property type="match status" value="1"/>
</dbReference>
<keyword evidence="4" id="KW-0808">Transferase</keyword>
<feature type="coiled-coil region" evidence="1">
    <location>
        <begin position="953"/>
        <end position="994"/>
    </location>
</feature>
<dbReference type="SUPFAM" id="SSF56672">
    <property type="entry name" value="DNA/RNA polymerases"/>
    <property type="match status" value="1"/>
</dbReference>
<feature type="domain" description="Tf2-1-like SH3-like" evidence="3">
    <location>
        <begin position="488"/>
        <end position="551"/>
    </location>
</feature>
<accession>A0A6L2NJZ9</accession>
<dbReference type="InterPro" id="IPR032567">
    <property type="entry name" value="RTL1-rel"/>
</dbReference>
<feature type="compositionally biased region" description="Basic and acidic residues" evidence="2">
    <location>
        <begin position="36"/>
        <end position="67"/>
    </location>
</feature>
<organism evidence="4">
    <name type="scientific">Tanacetum cinerariifolium</name>
    <name type="common">Dalmatian daisy</name>
    <name type="synonym">Chrysanthemum cinerariifolium</name>
    <dbReference type="NCBI Taxonomy" id="118510"/>
    <lineage>
        <taxon>Eukaryota</taxon>
        <taxon>Viridiplantae</taxon>
        <taxon>Streptophyta</taxon>
        <taxon>Embryophyta</taxon>
        <taxon>Tracheophyta</taxon>
        <taxon>Spermatophyta</taxon>
        <taxon>Magnoliopsida</taxon>
        <taxon>eudicotyledons</taxon>
        <taxon>Gunneridae</taxon>
        <taxon>Pentapetalae</taxon>
        <taxon>asterids</taxon>
        <taxon>campanulids</taxon>
        <taxon>Asterales</taxon>
        <taxon>Asteraceae</taxon>
        <taxon>Asteroideae</taxon>
        <taxon>Anthemideae</taxon>
        <taxon>Anthemidinae</taxon>
        <taxon>Tanacetum</taxon>
    </lineage>
</organism>
<dbReference type="EMBL" id="BKCJ010009001">
    <property type="protein sequence ID" value="GEU84945.1"/>
    <property type="molecule type" value="Genomic_DNA"/>
</dbReference>
<dbReference type="InterPro" id="IPR012337">
    <property type="entry name" value="RNaseH-like_sf"/>
</dbReference>
<dbReference type="Gene3D" id="2.40.70.10">
    <property type="entry name" value="Acid Proteases"/>
    <property type="match status" value="1"/>
</dbReference>
<dbReference type="SUPFAM" id="SSF53098">
    <property type="entry name" value="Ribonuclease H-like"/>
    <property type="match status" value="1"/>
</dbReference>
<reference evidence="4" key="1">
    <citation type="journal article" date="2019" name="Sci. Rep.">
        <title>Draft genome of Tanacetum cinerariifolium, the natural source of mosquito coil.</title>
        <authorList>
            <person name="Yamashiro T."/>
            <person name="Shiraishi A."/>
            <person name="Satake H."/>
            <person name="Nakayama K."/>
        </authorList>
    </citation>
    <scope>NUCLEOTIDE SEQUENCE</scope>
</reference>
<gene>
    <name evidence="4" type="ORF">Tci_056923</name>
</gene>
<dbReference type="Pfam" id="PF24626">
    <property type="entry name" value="SH3_Tf2-1"/>
    <property type="match status" value="1"/>
</dbReference>
<dbReference type="PANTHER" id="PTHR15503">
    <property type="entry name" value="LDOC1 RELATED"/>
    <property type="match status" value="1"/>
</dbReference>
<proteinExistence type="predicted"/>
<dbReference type="PANTHER" id="PTHR15503:SF45">
    <property type="entry name" value="RNA-DIRECTED DNA POLYMERASE HOMOLOG"/>
    <property type="match status" value="1"/>
</dbReference>
<dbReference type="InterPro" id="IPR056924">
    <property type="entry name" value="SH3_Tf2-1"/>
</dbReference>
<feature type="region of interest" description="Disordered" evidence="2">
    <location>
        <begin position="1"/>
        <end position="75"/>
    </location>
</feature>